<dbReference type="AlphaFoldDB" id="A0A0A9BIX0"/>
<reference evidence="2" key="1">
    <citation type="submission" date="2014-09" db="EMBL/GenBank/DDBJ databases">
        <authorList>
            <person name="Magalhaes I.L.F."/>
            <person name="Oliveira U."/>
            <person name="Santos F.R."/>
            <person name="Vidigal T.H.D.A."/>
            <person name="Brescovit A.D."/>
            <person name="Santos A.J."/>
        </authorList>
    </citation>
    <scope>NUCLEOTIDE SEQUENCE</scope>
    <source>
        <tissue evidence="2">Shoot tissue taken approximately 20 cm above the soil surface</tissue>
    </source>
</reference>
<protein>
    <submittedName>
        <fullName evidence="2">Uncharacterized protein</fullName>
    </submittedName>
</protein>
<evidence type="ECO:0000256" key="1">
    <source>
        <dbReference type="SAM" id="Phobius"/>
    </source>
</evidence>
<keyword evidence="1" id="KW-0472">Membrane</keyword>
<proteinExistence type="predicted"/>
<organism evidence="2">
    <name type="scientific">Arundo donax</name>
    <name type="common">Giant reed</name>
    <name type="synonym">Donax arundinaceus</name>
    <dbReference type="NCBI Taxonomy" id="35708"/>
    <lineage>
        <taxon>Eukaryota</taxon>
        <taxon>Viridiplantae</taxon>
        <taxon>Streptophyta</taxon>
        <taxon>Embryophyta</taxon>
        <taxon>Tracheophyta</taxon>
        <taxon>Spermatophyta</taxon>
        <taxon>Magnoliopsida</taxon>
        <taxon>Liliopsida</taxon>
        <taxon>Poales</taxon>
        <taxon>Poaceae</taxon>
        <taxon>PACMAD clade</taxon>
        <taxon>Arundinoideae</taxon>
        <taxon>Arundineae</taxon>
        <taxon>Arundo</taxon>
    </lineage>
</organism>
<dbReference type="EMBL" id="GBRH01233966">
    <property type="protein sequence ID" value="JAD63929.1"/>
    <property type="molecule type" value="Transcribed_RNA"/>
</dbReference>
<name>A0A0A9BIX0_ARUDO</name>
<accession>A0A0A9BIX0</accession>
<feature type="transmembrane region" description="Helical" evidence="1">
    <location>
        <begin position="12"/>
        <end position="35"/>
    </location>
</feature>
<keyword evidence="1" id="KW-0812">Transmembrane</keyword>
<keyword evidence="1" id="KW-1133">Transmembrane helix</keyword>
<sequence length="43" mass="4805">MDDFFLEFDLRAVWVVDACAGLCLICKGGCFIQILGQLCHRLA</sequence>
<reference evidence="2" key="2">
    <citation type="journal article" date="2015" name="Data Brief">
        <title>Shoot transcriptome of the giant reed, Arundo donax.</title>
        <authorList>
            <person name="Barrero R.A."/>
            <person name="Guerrero F.D."/>
            <person name="Moolhuijzen P."/>
            <person name="Goolsby J.A."/>
            <person name="Tidwell J."/>
            <person name="Bellgard S.E."/>
            <person name="Bellgard M.I."/>
        </authorList>
    </citation>
    <scope>NUCLEOTIDE SEQUENCE</scope>
    <source>
        <tissue evidence="2">Shoot tissue taken approximately 20 cm above the soil surface</tissue>
    </source>
</reference>
<evidence type="ECO:0000313" key="2">
    <source>
        <dbReference type="EMBL" id="JAD63929.1"/>
    </source>
</evidence>